<dbReference type="InterPro" id="IPR051532">
    <property type="entry name" value="Ester_Hydrolysis_Enzymes"/>
</dbReference>
<dbReference type="Proteomes" id="UP000287394">
    <property type="component" value="Chromosome"/>
</dbReference>
<reference evidence="1 2" key="1">
    <citation type="journal article" date="2019" name="Int. J. Syst. Evol. Microbiol.">
        <title>Capsulimonas corticalis gen. nov., sp. nov., an aerobic capsulated bacterium, of a novel bacterial order, Capsulimonadales ord. nov., of the class Armatimonadia of the phylum Armatimonadetes.</title>
        <authorList>
            <person name="Li J."/>
            <person name="Kudo C."/>
            <person name="Tonouchi A."/>
        </authorList>
    </citation>
    <scope>NUCLEOTIDE SEQUENCE [LARGE SCALE GENOMIC DNA]</scope>
    <source>
        <strain evidence="1 2">AX-7</strain>
    </source>
</reference>
<dbReference type="SUPFAM" id="SSF52266">
    <property type="entry name" value="SGNH hydrolase"/>
    <property type="match status" value="1"/>
</dbReference>
<organism evidence="1 2">
    <name type="scientific">Capsulimonas corticalis</name>
    <dbReference type="NCBI Taxonomy" id="2219043"/>
    <lineage>
        <taxon>Bacteria</taxon>
        <taxon>Bacillati</taxon>
        <taxon>Armatimonadota</taxon>
        <taxon>Armatimonadia</taxon>
        <taxon>Capsulimonadales</taxon>
        <taxon>Capsulimonadaceae</taxon>
        <taxon>Capsulimonas</taxon>
    </lineage>
</organism>
<dbReference type="PANTHER" id="PTHR30383:SF5">
    <property type="entry name" value="SGNH HYDROLASE-TYPE ESTERASE DOMAIN-CONTAINING PROTEIN"/>
    <property type="match status" value="1"/>
</dbReference>
<dbReference type="Pfam" id="PF13472">
    <property type="entry name" value="Lipase_GDSL_2"/>
    <property type="match status" value="1"/>
</dbReference>
<dbReference type="EMBL" id="AP025739">
    <property type="protein sequence ID" value="BDI30982.1"/>
    <property type="molecule type" value="Genomic_DNA"/>
</dbReference>
<dbReference type="GO" id="GO:0004622">
    <property type="term" value="F:phosphatidylcholine lysophospholipase activity"/>
    <property type="evidence" value="ECO:0007669"/>
    <property type="project" value="TreeGrafter"/>
</dbReference>
<dbReference type="PANTHER" id="PTHR30383">
    <property type="entry name" value="THIOESTERASE 1/PROTEASE 1/LYSOPHOSPHOLIPASE L1"/>
    <property type="match status" value="1"/>
</dbReference>
<evidence type="ECO:0000313" key="1">
    <source>
        <dbReference type="EMBL" id="BDI30982.1"/>
    </source>
</evidence>
<gene>
    <name evidence="1" type="ORF">CCAX7_30330</name>
</gene>
<name>A0A402CSS6_9BACT</name>
<dbReference type="AlphaFoldDB" id="A0A402CSS6"/>
<accession>A0A402CSS6</accession>
<dbReference type="InterPro" id="IPR036514">
    <property type="entry name" value="SGNH_hydro_sf"/>
</dbReference>
<dbReference type="CDD" id="cd01836">
    <property type="entry name" value="FeeA_FeeB_like"/>
    <property type="match status" value="1"/>
</dbReference>
<proteinExistence type="predicted"/>
<sequence>MRLTRRAKIILAGCLLVLTPLLVLGGEAWMATLGPRLHYIDPVYAPMHFGASGPPLTYLVLGDSTAAGQGGDYRIGIAQSTARHLAETYRVTLINQAVSGATAADVVRDQLPRIRALKPDLVLISLGANDVTHFTTAESLRASLETIVTQILADRPGARIVLTASPQMGSVPRFAQPLRWFAGTQTTRINSVFVAVIRERRLTLAPLAAKTGPIFARDPSLFAADQFHPNDRGYAVWILVLNEALDRAMGNPYSRNSL</sequence>
<dbReference type="InterPro" id="IPR013830">
    <property type="entry name" value="SGNH_hydro"/>
</dbReference>
<protein>
    <submittedName>
        <fullName evidence="1">Uncharacterized protein</fullName>
    </submittedName>
</protein>
<dbReference type="KEGG" id="ccot:CCAX7_30330"/>
<keyword evidence="2" id="KW-1185">Reference proteome</keyword>
<dbReference type="Gene3D" id="3.40.50.1110">
    <property type="entry name" value="SGNH hydrolase"/>
    <property type="match status" value="1"/>
</dbReference>
<evidence type="ECO:0000313" key="2">
    <source>
        <dbReference type="Proteomes" id="UP000287394"/>
    </source>
</evidence>